<dbReference type="Gene3D" id="3.20.20.140">
    <property type="entry name" value="Metal-dependent hydrolases"/>
    <property type="match status" value="1"/>
</dbReference>
<dbReference type="InterPro" id="IPR010252">
    <property type="entry name" value="HutF"/>
</dbReference>
<dbReference type="InterPro" id="IPR006680">
    <property type="entry name" value="Amidohydro-rel"/>
</dbReference>
<dbReference type="InterPro" id="IPR051607">
    <property type="entry name" value="Metallo-dep_hydrolases"/>
</dbReference>
<evidence type="ECO:0000256" key="3">
    <source>
        <dbReference type="ARBA" id="ARBA00022801"/>
    </source>
</evidence>
<comment type="cofactor">
    <cofactor evidence="1">
        <name>Zn(2+)</name>
        <dbReference type="ChEBI" id="CHEBI:29105"/>
    </cofactor>
</comment>
<dbReference type="GO" id="GO:0019239">
    <property type="term" value="F:deaminase activity"/>
    <property type="evidence" value="ECO:0007669"/>
    <property type="project" value="TreeGrafter"/>
</dbReference>
<dbReference type="PANTHER" id="PTHR11271">
    <property type="entry name" value="GUANINE DEAMINASE"/>
    <property type="match status" value="1"/>
</dbReference>
<dbReference type="InterPro" id="IPR011059">
    <property type="entry name" value="Metal-dep_hydrolase_composite"/>
</dbReference>
<reference evidence="6 7" key="1">
    <citation type="submission" date="2018-05" db="EMBL/GenBank/DDBJ databases">
        <title>Genomic Encyclopedia of Type Strains, Phase IV (KMG-IV): sequencing the most valuable type-strain genomes for metagenomic binning, comparative biology and taxonomic classification.</title>
        <authorList>
            <person name="Goeker M."/>
        </authorList>
    </citation>
    <scope>NUCLEOTIDE SEQUENCE [LARGE SCALE GENOMIC DNA]</scope>
    <source>
        <strain evidence="6 7">DSM 19579</strain>
    </source>
</reference>
<proteinExistence type="predicted"/>
<evidence type="ECO:0000259" key="5">
    <source>
        <dbReference type="Pfam" id="PF01979"/>
    </source>
</evidence>
<dbReference type="OrthoDB" id="9796020at2"/>
<accession>A0A317Q8I3</accession>
<keyword evidence="7" id="KW-1185">Reference proteome</keyword>
<dbReference type="GO" id="GO:0046872">
    <property type="term" value="F:metal ion binding"/>
    <property type="evidence" value="ECO:0007669"/>
    <property type="project" value="UniProtKB-KW"/>
</dbReference>
<evidence type="ECO:0000313" key="7">
    <source>
        <dbReference type="Proteomes" id="UP000246744"/>
    </source>
</evidence>
<dbReference type="RefSeq" id="WP_110024951.1">
    <property type="nucleotide sequence ID" value="NZ_QGTS01000002.1"/>
</dbReference>
<feature type="domain" description="Amidohydrolase-related" evidence="5">
    <location>
        <begin position="50"/>
        <end position="431"/>
    </location>
</feature>
<dbReference type="AlphaFoldDB" id="A0A317Q8I3"/>
<dbReference type="GO" id="GO:0005829">
    <property type="term" value="C:cytosol"/>
    <property type="evidence" value="ECO:0007669"/>
    <property type="project" value="TreeGrafter"/>
</dbReference>
<evidence type="ECO:0000313" key="6">
    <source>
        <dbReference type="EMBL" id="PWW11681.1"/>
    </source>
</evidence>
<gene>
    <name evidence="6" type="ORF">DES37_102291</name>
</gene>
<dbReference type="EMBL" id="QGTS01000002">
    <property type="protein sequence ID" value="PWW11681.1"/>
    <property type="molecule type" value="Genomic_DNA"/>
</dbReference>
<dbReference type="Gene3D" id="2.30.40.10">
    <property type="entry name" value="Urease, subunit C, domain 1"/>
    <property type="match status" value="1"/>
</dbReference>
<dbReference type="Pfam" id="PF01979">
    <property type="entry name" value="Amidohydro_1"/>
    <property type="match status" value="1"/>
</dbReference>
<dbReference type="NCBIfam" id="TIGR02022">
    <property type="entry name" value="hutF"/>
    <property type="match status" value="1"/>
</dbReference>
<comment type="caution">
    <text evidence="6">The sequence shown here is derived from an EMBL/GenBank/DDBJ whole genome shotgun (WGS) entry which is preliminary data.</text>
</comment>
<dbReference type="Proteomes" id="UP000246744">
    <property type="component" value="Unassembled WGS sequence"/>
</dbReference>
<organism evidence="6 7">
    <name type="scientific">Mangrovibacter plantisponsor</name>
    <dbReference type="NCBI Taxonomy" id="451513"/>
    <lineage>
        <taxon>Bacteria</taxon>
        <taxon>Pseudomonadati</taxon>
        <taxon>Pseudomonadota</taxon>
        <taxon>Gammaproteobacteria</taxon>
        <taxon>Enterobacterales</taxon>
        <taxon>Enterobacteriaceae</taxon>
        <taxon>Mangrovibacter</taxon>
    </lineage>
</organism>
<keyword evidence="4" id="KW-0862">Zinc</keyword>
<evidence type="ECO:0000256" key="1">
    <source>
        <dbReference type="ARBA" id="ARBA00001947"/>
    </source>
</evidence>
<name>A0A317Q8I3_9ENTR</name>
<evidence type="ECO:0000256" key="4">
    <source>
        <dbReference type="ARBA" id="ARBA00022833"/>
    </source>
</evidence>
<dbReference type="NCBIfam" id="NF006684">
    <property type="entry name" value="PRK09229.1-5"/>
    <property type="match status" value="1"/>
</dbReference>
<dbReference type="PANTHER" id="PTHR11271:SF48">
    <property type="entry name" value="AMIDOHYDROLASE-RELATED DOMAIN-CONTAINING PROTEIN"/>
    <property type="match status" value="1"/>
</dbReference>
<protein>
    <submittedName>
        <fullName evidence="6">Formimidoylglutamate deiminase</fullName>
    </submittedName>
</protein>
<dbReference type="SUPFAM" id="SSF51556">
    <property type="entry name" value="Metallo-dependent hydrolases"/>
    <property type="match status" value="1"/>
</dbReference>
<keyword evidence="2" id="KW-0479">Metal-binding</keyword>
<keyword evidence="3" id="KW-0378">Hydrolase</keyword>
<dbReference type="InterPro" id="IPR032466">
    <property type="entry name" value="Metal_Hydrolase"/>
</dbReference>
<evidence type="ECO:0000256" key="2">
    <source>
        <dbReference type="ARBA" id="ARBA00022723"/>
    </source>
</evidence>
<sequence>MSTRQIFARHAWLEQGWQRDVLISWNNQGVFTAVEPNSTRPESAESACWLLPGMPNLHSHAFQRIFSGMTEYRQNPADSFWSWRKLMYAFAQQITPEQLEIIATQLYNEMLAGGYTSVCEFHYVHHQPGGEPYHDAAAMSAALVRAAQRTGIGMTLLPVLYQASGFGSLPPEAHQYRFTHDKPSFLAFWDQLFSLCQAAGVKLGLAPHSLRAINPDDLQAVLSHIFAADATAPVHIHVAEQQKEVDDCLAWSGKRPVQWLLDNFDVDSRWCLIHATHMDEQEYSEAAATGAVIGLCPTTEANLGDGIFDYRQWQTHHGRWGIGSDSHIAVNAAEELLQLEYSQRLVHQQRNICCSDNEPDVASYLYRHALQGGAQASGRLVSGIQPGMLADFIELDADNPALAGLSPDYILAAHIFASSRQSAIRRVWTRGIQRYQAAGTPLLAQQADIAAIRQAVLATCTSE</sequence>
<dbReference type="NCBIfam" id="NF006681">
    <property type="entry name" value="PRK09229.1-2"/>
    <property type="match status" value="1"/>
</dbReference>